<dbReference type="Gene3D" id="3.30.565.10">
    <property type="entry name" value="Histidine kinase-like ATPase, C-terminal domain"/>
    <property type="match status" value="1"/>
</dbReference>
<dbReference type="AlphaFoldDB" id="A0A7C3I2I8"/>
<evidence type="ECO:0000256" key="1">
    <source>
        <dbReference type="ARBA" id="ARBA00000085"/>
    </source>
</evidence>
<dbReference type="PANTHER" id="PTHR24421">
    <property type="entry name" value="NITRATE/NITRITE SENSOR PROTEIN NARX-RELATED"/>
    <property type="match status" value="1"/>
</dbReference>
<comment type="catalytic activity">
    <reaction evidence="1">
        <text>ATP + protein L-histidine = ADP + protein N-phospho-L-histidine.</text>
        <dbReference type="EC" id="2.7.13.3"/>
    </reaction>
</comment>
<keyword evidence="4" id="KW-0808">Transferase</keyword>
<feature type="domain" description="Histidine kinase/HSP90-like ATPase" evidence="11">
    <location>
        <begin position="350"/>
        <end position="441"/>
    </location>
</feature>
<dbReference type="InterPro" id="IPR011712">
    <property type="entry name" value="Sig_transdc_His_kin_sub3_dim/P"/>
</dbReference>
<gene>
    <name evidence="12" type="ORF">ENS59_12170</name>
</gene>
<evidence type="ECO:0000256" key="9">
    <source>
        <dbReference type="SAM" id="Coils"/>
    </source>
</evidence>
<dbReference type="InterPro" id="IPR003594">
    <property type="entry name" value="HATPase_dom"/>
</dbReference>
<proteinExistence type="predicted"/>
<dbReference type="SMART" id="SM00387">
    <property type="entry name" value="HATPase_c"/>
    <property type="match status" value="1"/>
</dbReference>
<keyword evidence="6 12" id="KW-0418">Kinase</keyword>
<evidence type="ECO:0000256" key="7">
    <source>
        <dbReference type="ARBA" id="ARBA00022840"/>
    </source>
</evidence>
<dbReference type="GO" id="GO:0046983">
    <property type="term" value="F:protein dimerization activity"/>
    <property type="evidence" value="ECO:0007669"/>
    <property type="project" value="InterPro"/>
</dbReference>
<keyword evidence="5" id="KW-0547">Nucleotide-binding</keyword>
<feature type="transmembrane region" description="Helical" evidence="10">
    <location>
        <begin position="135"/>
        <end position="161"/>
    </location>
</feature>
<keyword evidence="10" id="KW-0472">Membrane</keyword>
<feature type="transmembrane region" description="Helical" evidence="10">
    <location>
        <begin position="60"/>
        <end position="77"/>
    </location>
</feature>
<dbReference type="CDD" id="cd16917">
    <property type="entry name" value="HATPase_UhpB-NarQ-NarX-like"/>
    <property type="match status" value="1"/>
</dbReference>
<evidence type="ECO:0000256" key="6">
    <source>
        <dbReference type="ARBA" id="ARBA00022777"/>
    </source>
</evidence>
<name>A0A7C3I2I8_9SPIR</name>
<dbReference type="GO" id="GO:0005524">
    <property type="term" value="F:ATP binding"/>
    <property type="evidence" value="ECO:0007669"/>
    <property type="project" value="UniProtKB-KW"/>
</dbReference>
<feature type="coiled-coil region" evidence="9">
    <location>
        <begin position="199"/>
        <end position="243"/>
    </location>
</feature>
<dbReference type="PANTHER" id="PTHR24421:SF10">
    <property type="entry name" value="NITRATE_NITRITE SENSOR PROTEIN NARQ"/>
    <property type="match status" value="1"/>
</dbReference>
<feature type="transmembrane region" description="Helical" evidence="10">
    <location>
        <begin position="12"/>
        <end position="31"/>
    </location>
</feature>
<keyword evidence="7" id="KW-0067">ATP-binding</keyword>
<dbReference type="GO" id="GO:0016020">
    <property type="term" value="C:membrane"/>
    <property type="evidence" value="ECO:0007669"/>
    <property type="project" value="InterPro"/>
</dbReference>
<dbReference type="GO" id="GO:0000155">
    <property type="term" value="F:phosphorelay sensor kinase activity"/>
    <property type="evidence" value="ECO:0007669"/>
    <property type="project" value="InterPro"/>
</dbReference>
<dbReference type="SUPFAM" id="SSF55874">
    <property type="entry name" value="ATPase domain of HSP90 chaperone/DNA topoisomerase II/histidine kinase"/>
    <property type="match status" value="1"/>
</dbReference>
<organism evidence="12">
    <name type="scientific">Gracilinema caldarium</name>
    <dbReference type="NCBI Taxonomy" id="215591"/>
    <lineage>
        <taxon>Bacteria</taxon>
        <taxon>Pseudomonadati</taxon>
        <taxon>Spirochaetota</taxon>
        <taxon>Spirochaetia</taxon>
        <taxon>Spirochaetales</taxon>
        <taxon>Breznakiellaceae</taxon>
        <taxon>Gracilinema</taxon>
    </lineage>
</organism>
<dbReference type="EMBL" id="DSVL01000372">
    <property type="protein sequence ID" value="HFH30240.1"/>
    <property type="molecule type" value="Genomic_DNA"/>
</dbReference>
<feature type="transmembrane region" description="Helical" evidence="10">
    <location>
        <begin position="182"/>
        <end position="203"/>
    </location>
</feature>
<feature type="transmembrane region" description="Helical" evidence="10">
    <location>
        <begin position="89"/>
        <end position="115"/>
    </location>
</feature>
<dbReference type="InterPro" id="IPR050482">
    <property type="entry name" value="Sensor_HK_TwoCompSys"/>
</dbReference>
<dbReference type="EC" id="2.7.13.3" evidence="2"/>
<evidence type="ECO:0000256" key="3">
    <source>
        <dbReference type="ARBA" id="ARBA00022553"/>
    </source>
</evidence>
<protein>
    <recommendedName>
        <fullName evidence="2">histidine kinase</fullName>
        <ecNumber evidence="2">2.7.13.3</ecNumber>
    </recommendedName>
</protein>
<keyword evidence="9" id="KW-0175">Coiled coil</keyword>
<dbReference type="Pfam" id="PF07730">
    <property type="entry name" value="HisKA_3"/>
    <property type="match status" value="1"/>
</dbReference>
<evidence type="ECO:0000313" key="12">
    <source>
        <dbReference type="EMBL" id="HFH30240.1"/>
    </source>
</evidence>
<sequence length="445" mass="51338">MWDRLKSYHLARFILVAVNFLTALFIVWVVLKTTEIVCLQNDARTIVERLKAVPLNPFKALWGVIIFYTLLIGSIVVREMLYEEFQKSALIIFSFLELIISIIILGMLNFSFKYILLVPIANGITFLPDKFWKSFFTALVVLCFIFIDYQIISIGFSVFSIEDFIHYHPALTRSYILGLRNILFFISEALFITFIVLELQNVLEESQRIKALNKELKENKEKLEFANVQLQNYAERIEEIAKIKERNRLAREIHDTVGHYLTGITLGLSASEELIKQGPELVREQIIRLKDLAQQGLVDIRRSLKELKPDMLEKGKLTLALQHLVDEININTTRRVNLQINGSLDELNPALDETIYRIIQESITNAVRHGDAMLIDINIDVDEKGIHLSIMDNGKGAAKITEGFGLYYMKQRIIDHNGFLEIETEPEKGMGIFVYIPRPRKQAYD</sequence>
<dbReference type="Pfam" id="PF02518">
    <property type="entry name" value="HATPase_c"/>
    <property type="match status" value="1"/>
</dbReference>
<keyword evidence="10" id="KW-0812">Transmembrane</keyword>
<accession>A0A7C3I2I8</accession>
<evidence type="ECO:0000256" key="5">
    <source>
        <dbReference type="ARBA" id="ARBA00022741"/>
    </source>
</evidence>
<keyword evidence="8" id="KW-0902">Two-component regulatory system</keyword>
<comment type="caution">
    <text evidence="12">The sequence shown here is derived from an EMBL/GenBank/DDBJ whole genome shotgun (WGS) entry which is preliminary data.</text>
</comment>
<evidence type="ECO:0000256" key="10">
    <source>
        <dbReference type="SAM" id="Phobius"/>
    </source>
</evidence>
<evidence type="ECO:0000256" key="4">
    <source>
        <dbReference type="ARBA" id="ARBA00022679"/>
    </source>
</evidence>
<evidence type="ECO:0000256" key="8">
    <source>
        <dbReference type="ARBA" id="ARBA00023012"/>
    </source>
</evidence>
<reference evidence="12" key="1">
    <citation type="journal article" date="2020" name="mSystems">
        <title>Genome- and Community-Level Interaction Insights into Carbon Utilization and Element Cycling Functions of Hydrothermarchaeota in Hydrothermal Sediment.</title>
        <authorList>
            <person name="Zhou Z."/>
            <person name="Liu Y."/>
            <person name="Xu W."/>
            <person name="Pan J."/>
            <person name="Luo Z.H."/>
            <person name="Li M."/>
        </authorList>
    </citation>
    <scope>NUCLEOTIDE SEQUENCE [LARGE SCALE GENOMIC DNA]</scope>
    <source>
        <strain evidence="12">SpSt-503</strain>
    </source>
</reference>
<dbReference type="InterPro" id="IPR036890">
    <property type="entry name" value="HATPase_C_sf"/>
</dbReference>
<dbReference type="Gene3D" id="1.20.5.1930">
    <property type="match status" value="1"/>
</dbReference>
<keyword evidence="3" id="KW-0597">Phosphoprotein</keyword>
<evidence type="ECO:0000256" key="2">
    <source>
        <dbReference type="ARBA" id="ARBA00012438"/>
    </source>
</evidence>
<keyword evidence="10" id="KW-1133">Transmembrane helix</keyword>
<evidence type="ECO:0000259" key="11">
    <source>
        <dbReference type="SMART" id="SM00387"/>
    </source>
</evidence>